<dbReference type="InterPro" id="IPR029052">
    <property type="entry name" value="Metallo-depent_PP-like"/>
</dbReference>
<dbReference type="PANTHER" id="PTHR43143">
    <property type="entry name" value="METALLOPHOSPHOESTERASE, CALCINEURIN SUPERFAMILY"/>
    <property type="match status" value="1"/>
</dbReference>
<dbReference type="PANTHER" id="PTHR43143:SF1">
    <property type="entry name" value="SERINE_THREONINE-PROTEIN PHOSPHATASE CPPED1"/>
    <property type="match status" value="1"/>
</dbReference>
<dbReference type="EMBL" id="QZXA01000002">
    <property type="protein sequence ID" value="RJT36540.1"/>
    <property type="molecule type" value="Genomic_DNA"/>
</dbReference>
<dbReference type="Pfam" id="PF00149">
    <property type="entry name" value="Metallophos"/>
    <property type="match status" value="1"/>
</dbReference>
<gene>
    <name evidence="1" type="ORF">D3242_04050</name>
</gene>
<dbReference type="InterPro" id="IPR004843">
    <property type="entry name" value="Calcineurin-like_PHP"/>
</dbReference>
<dbReference type="GO" id="GO:0016787">
    <property type="term" value="F:hydrolase activity"/>
    <property type="evidence" value="ECO:0007669"/>
    <property type="project" value="InterPro"/>
</dbReference>
<dbReference type="RefSeq" id="WP_064983707.1">
    <property type="nucleotide sequence ID" value="NZ_CP033507.1"/>
</dbReference>
<dbReference type="SUPFAM" id="SSF56300">
    <property type="entry name" value="Metallo-dependent phosphatases"/>
    <property type="match status" value="1"/>
</dbReference>
<organism evidence="1 2">
    <name type="scientific">Mesorhizobium jarvisii</name>
    <dbReference type="NCBI Taxonomy" id="1777867"/>
    <lineage>
        <taxon>Bacteria</taxon>
        <taxon>Pseudomonadati</taxon>
        <taxon>Pseudomonadota</taxon>
        <taxon>Alphaproteobacteria</taxon>
        <taxon>Hyphomicrobiales</taxon>
        <taxon>Phyllobacteriaceae</taxon>
        <taxon>Mesorhizobium</taxon>
    </lineage>
</organism>
<accession>A0A6M7TIJ6</accession>
<protein>
    <submittedName>
        <fullName evidence="1">Metallophosphoesterase</fullName>
    </submittedName>
</protein>
<evidence type="ECO:0000313" key="2">
    <source>
        <dbReference type="Proteomes" id="UP000275530"/>
    </source>
</evidence>
<dbReference type="Gene3D" id="3.60.21.10">
    <property type="match status" value="1"/>
</dbReference>
<name>A0A6M7TIJ6_9HYPH</name>
<proteinExistence type="predicted"/>
<evidence type="ECO:0000313" key="1">
    <source>
        <dbReference type="EMBL" id="RJT36540.1"/>
    </source>
</evidence>
<reference evidence="1 2" key="1">
    <citation type="submission" date="2018-09" db="EMBL/GenBank/DDBJ databases">
        <title>Mesorhizobium carmichaelinearum sp. nov. isolated from Carmichaelinea spp. root nodules in New Zealand.</title>
        <authorList>
            <person name="De Meyer S.E."/>
        </authorList>
    </citation>
    <scope>NUCLEOTIDE SEQUENCE [LARGE SCALE GENOMIC DNA]</scope>
    <source>
        <strain evidence="1 2">LMG 28313</strain>
    </source>
</reference>
<dbReference type="InterPro" id="IPR051918">
    <property type="entry name" value="STPP_CPPED1"/>
</dbReference>
<keyword evidence="2" id="KW-1185">Reference proteome</keyword>
<dbReference type="AlphaFoldDB" id="A0A6M7TIJ6"/>
<comment type="caution">
    <text evidence="1">The sequence shown here is derived from an EMBL/GenBank/DDBJ whole genome shotgun (WGS) entry which is preliminary data.</text>
</comment>
<sequence>MKIVQITDTHFSPTKPHFNGNWAPLAAWIEQSCADLVIHTGDLSVDGADKDDDIAFCMDLMREVSAPMLLVPGNHDVGHLPGSLQPVNAGRLERWRRLVGPDYWMEDAGSWRLIGLDSLLMGFDDAEDEAQFEWLRSALESRGGRRVALFAHKPLFVDAPGEGDTGYWSVRPAQRQRLYDLIAAHDVALFASGHLHRAWQGRYENTSLVWGPSAAFVVGDMERDMPGERLLGAVIHQFGHQFGDTVASEIVAIPGMTAFVLDDVVAEVYPHEAHKVRKRVAS</sequence>
<dbReference type="Proteomes" id="UP000275530">
    <property type="component" value="Unassembled WGS sequence"/>
</dbReference>